<dbReference type="EMBL" id="CP033893">
    <property type="protein sequence ID" value="QDL34324.1"/>
    <property type="molecule type" value="Genomic_DNA"/>
</dbReference>
<sequence>MKIKGLIALFLMSLFSAPLCAGVDYFYLKKSDGEKVKITLKALEAMPSSSIKTSTNFTPEAVFTGVEFSVLAKEYGLTGSKVRAFAWDDYSYSMPVAELAKYKAIIAYKKNGELMDVAQLGPFAIIYPRDSHPELNNIDVNAKTVWQIKMLEVK</sequence>
<name>A0A515D1N5_SERLI</name>
<evidence type="ECO:0000313" key="3">
    <source>
        <dbReference type="EMBL" id="QQU55068.1"/>
    </source>
</evidence>
<dbReference type="SUPFAM" id="SSF56524">
    <property type="entry name" value="Oxidoreductase molybdopterin-binding domain"/>
    <property type="match status" value="1"/>
</dbReference>
<protein>
    <submittedName>
        <fullName evidence="2">Oxidoreductase</fullName>
    </submittedName>
</protein>
<evidence type="ECO:0000313" key="2">
    <source>
        <dbReference type="EMBL" id="QDL34324.1"/>
    </source>
</evidence>
<dbReference type="Proteomes" id="UP000595237">
    <property type="component" value="Chromosome"/>
</dbReference>
<dbReference type="Proteomes" id="UP000317572">
    <property type="component" value="Chromosome"/>
</dbReference>
<organism evidence="2 4">
    <name type="scientific">Serratia liquefaciens</name>
    <dbReference type="NCBI Taxonomy" id="614"/>
    <lineage>
        <taxon>Bacteria</taxon>
        <taxon>Pseudomonadati</taxon>
        <taxon>Pseudomonadota</taxon>
        <taxon>Gammaproteobacteria</taxon>
        <taxon>Enterobacterales</taxon>
        <taxon>Yersiniaceae</taxon>
        <taxon>Serratia</taxon>
    </lineage>
</organism>
<keyword evidence="5" id="KW-1185">Reference proteome</keyword>
<dbReference type="Gene3D" id="3.90.420.10">
    <property type="entry name" value="Oxidoreductase, molybdopterin-binding domain"/>
    <property type="match status" value="1"/>
</dbReference>
<dbReference type="AlphaFoldDB" id="A0A515D1N5"/>
<feature type="chain" id="PRO_5021756127" evidence="1">
    <location>
        <begin position="22"/>
        <end position="154"/>
    </location>
</feature>
<feature type="signal peptide" evidence="1">
    <location>
        <begin position="1"/>
        <end position="21"/>
    </location>
</feature>
<evidence type="ECO:0000313" key="5">
    <source>
        <dbReference type="Proteomes" id="UP000595237"/>
    </source>
</evidence>
<accession>A0A515D1N5</accession>
<evidence type="ECO:0000256" key="1">
    <source>
        <dbReference type="SAM" id="SignalP"/>
    </source>
</evidence>
<proteinExistence type="predicted"/>
<reference evidence="2 4" key="1">
    <citation type="submission" date="2018-11" db="EMBL/GenBank/DDBJ databases">
        <title>The first complete genome of Serratia liquefaciens isolated from metalophyte plant revel distinctness adaptive mechanisms in an extreme habitat.</title>
        <authorList>
            <person name="Caneschi W.L."/>
            <person name="Sanchez A.B."/>
            <person name="Felestrino E.B."/>
            <person name="Assis R.A.B."/>
            <person name="Lemes C.G.C."/>
            <person name="Cordeiro I.F."/>
            <person name="Fonseca N.P."/>
            <person name="Villa M."/>
            <person name="Vieira I.T."/>
            <person name="Moraes L.A."/>
            <person name="Kamino L.H.Y."/>
            <person name="do Carmo F."/>
            <person name="Garcia C.M."/>
            <person name="Almeida N.F."/>
            <person name="Silva R.S."/>
            <person name="Ferro J.A."/>
            <person name="Ferro M.I.T."/>
            <person name="Varani A.M."/>
            <person name="Ferreira R.M."/>
            <person name="dos Santos V.L."/>
            <person name="Silva U.C."/>
            <person name="Setubal J.C."/>
            <person name="Moreira L.M."/>
        </authorList>
    </citation>
    <scope>NUCLEOTIDE SEQUENCE [LARGE SCALE GENOMIC DNA]</scope>
    <source>
        <strain evidence="2 4">FG3</strain>
    </source>
</reference>
<evidence type="ECO:0000313" key="4">
    <source>
        <dbReference type="Proteomes" id="UP000317572"/>
    </source>
</evidence>
<dbReference type="RefSeq" id="WP_122076613.1">
    <property type="nucleotide sequence ID" value="NZ_CAMFJZ010000026.1"/>
</dbReference>
<keyword evidence="1" id="KW-0732">Signal</keyword>
<dbReference type="STRING" id="614.XJ20_22175"/>
<reference evidence="3 5" key="2">
    <citation type="submission" date="2021-01" db="EMBL/GenBank/DDBJ databases">
        <title>FDA dAtabase for Regulatory Grade micrObial Sequences (FDA-ARGOS): Supporting development and validation of Infectious Disease Dx tests.</title>
        <authorList>
            <person name="Blissenbach B."/>
            <person name="Krut O."/>
            <person name="Tallon L."/>
            <person name="Sadzewicz L."/>
            <person name="Zhao X."/>
            <person name="Boylan J."/>
            <person name="Ott S."/>
            <person name="Bowen H."/>
            <person name="Vavikolanu K."/>
            <person name="Mehta A."/>
            <person name="Aluvathingal J."/>
            <person name="Nadendla S."/>
            <person name="Yan Y."/>
            <person name="Sichtig H."/>
        </authorList>
    </citation>
    <scope>NUCLEOTIDE SEQUENCE [LARGE SCALE GENOMIC DNA]</scope>
    <source>
        <strain evidence="3 5">FDAARGOS_1081</strain>
    </source>
</reference>
<dbReference type="InterPro" id="IPR036374">
    <property type="entry name" value="OxRdtase_Mopterin-bd_sf"/>
</dbReference>
<dbReference type="EMBL" id="CP068148">
    <property type="protein sequence ID" value="QQU55068.1"/>
    <property type="molecule type" value="Genomic_DNA"/>
</dbReference>
<gene>
    <name evidence="2" type="ORF">EGO53_22150</name>
    <name evidence="3" type="ORF">I6I38_22775</name>
</gene>